<feature type="transmembrane region" description="Helical" evidence="1">
    <location>
        <begin position="125"/>
        <end position="148"/>
    </location>
</feature>
<keyword evidence="1" id="KW-1133">Transmembrane helix</keyword>
<feature type="domain" description="DUF6533" evidence="2">
    <location>
        <begin position="26"/>
        <end position="70"/>
    </location>
</feature>
<dbReference type="AlphaFoldDB" id="A0A9P5XF68"/>
<sequence>MESSPLARAAQQLVVGVGRERQINSVNVACVTIMILEWFLTFDLEFSLVWKAKWNPTKIMYLLARYLPFIDTSLVIYRHLAFTLSKGTCQRVFECIVFMFGFGMGTVEMIFTLRTWAVWGKSKCLTWGIFSTFAATWAAIFVTLVLYVRSVNQEVSPAPQVIGCTLRISSPVLSVSFILLMAYDAALLIMMLIRGVSAFRSGGDSYLTRVVYSDGIVYYVYVFLLSLLNVLIILKLPDDYETLLLTMERVIHSVLACRVVLHIRQQGAIATAGRFPIANSVEMNHLDRHVKEPKGSDRTID</sequence>
<feature type="transmembrane region" description="Helical" evidence="1">
    <location>
        <begin position="168"/>
        <end position="196"/>
    </location>
</feature>
<feature type="transmembrane region" description="Helical" evidence="1">
    <location>
        <begin position="59"/>
        <end position="80"/>
    </location>
</feature>
<evidence type="ECO:0000256" key="1">
    <source>
        <dbReference type="SAM" id="Phobius"/>
    </source>
</evidence>
<dbReference type="Pfam" id="PF20151">
    <property type="entry name" value="DUF6533"/>
    <property type="match status" value="1"/>
</dbReference>
<proteinExistence type="predicted"/>
<feature type="transmembrane region" description="Helical" evidence="1">
    <location>
        <begin position="92"/>
        <end position="113"/>
    </location>
</feature>
<dbReference type="EMBL" id="MU151171">
    <property type="protein sequence ID" value="KAF9448156.1"/>
    <property type="molecule type" value="Genomic_DNA"/>
</dbReference>
<organism evidence="3 4">
    <name type="scientific">Macrolepiota fuliginosa MF-IS2</name>
    <dbReference type="NCBI Taxonomy" id="1400762"/>
    <lineage>
        <taxon>Eukaryota</taxon>
        <taxon>Fungi</taxon>
        <taxon>Dikarya</taxon>
        <taxon>Basidiomycota</taxon>
        <taxon>Agaricomycotina</taxon>
        <taxon>Agaricomycetes</taxon>
        <taxon>Agaricomycetidae</taxon>
        <taxon>Agaricales</taxon>
        <taxon>Agaricineae</taxon>
        <taxon>Agaricaceae</taxon>
        <taxon>Macrolepiota</taxon>
    </lineage>
</organism>
<dbReference type="InterPro" id="IPR045340">
    <property type="entry name" value="DUF6533"/>
</dbReference>
<protein>
    <recommendedName>
        <fullName evidence="2">DUF6533 domain-containing protein</fullName>
    </recommendedName>
</protein>
<feature type="transmembrane region" description="Helical" evidence="1">
    <location>
        <begin position="21"/>
        <end position="39"/>
    </location>
</feature>
<comment type="caution">
    <text evidence="3">The sequence shown here is derived from an EMBL/GenBank/DDBJ whole genome shotgun (WGS) entry which is preliminary data.</text>
</comment>
<keyword evidence="1" id="KW-0812">Transmembrane</keyword>
<evidence type="ECO:0000313" key="4">
    <source>
        <dbReference type="Proteomes" id="UP000807342"/>
    </source>
</evidence>
<evidence type="ECO:0000313" key="3">
    <source>
        <dbReference type="EMBL" id="KAF9448156.1"/>
    </source>
</evidence>
<dbReference type="OrthoDB" id="3349377at2759"/>
<dbReference type="Proteomes" id="UP000807342">
    <property type="component" value="Unassembled WGS sequence"/>
</dbReference>
<feature type="transmembrane region" description="Helical" evidence="1">
    <location>
        <begin position="216"/>
        <end position="234"/>
    </location>
</feature>
<gene>
    <name evidence="3" type="ORF">P691DRAFT_67697</name>
</gene>
<keyword evidence="1" id="KW-0472">Membrane</keyword>
<accession>A0A9P5XF68</accession>
<evidence type="ECO:0000259" key="2">
    <source>
        <dbReference type="Pfam" id="PF20151"/>
    </source>
</evidence>
<name>A0A9P5XF68_9AGAR</name>
<keyword evidence="4" id="KW-1185">Reference proteome</keyword>
<reference evidence="3" key="1">
    <citation type="submission" date="2020-11" db="EMBL/GenBank/DDBJ databases">
        <authorList>
            <consortium name="DOE Joint Genome Institute"/>
            <person name="Ahrendt S."/>
            <person name="Riley R."/>
            <person name="Andreopoulos W."/>
            <person name="Labutti K."/>
            <person name="Pangilinan J."/>
            <person name="Ruiz-Duenas F.J."/>
            <person name="Barrasa J.M."/>
            <person name="Sanchez-Garcia M."/>
            <person name="Camarero S."/>
            <person name="Miyauchi S."/>
            <person name="Serrano A."/>
            <person name="Linde D."/>
            <person name="Babiker R."/>
            <person name="Drula E."/>
            <person name="Ayuso-Fernandez I."/>
            <person name="Pacheco R."/>
            <person name="Padilla G."/>
            <person name="Ferreira P."/>
            <person name="Barriuso J."/>
            <person name="Kellner H."/>
            <person name="Castanera R."/>
            <person name="Alfaro M."/>
            <person name="Ramirez L."/>
            <person name="Pisabarro A.G."/>
            <person name="Kuo A."/>
            <person name="Tritt A."/>
            <person name="Lipzen A."/>
            <person name="He G."/>
            <person name="Yan M."/>
            <person name="Ng V."/>
            <person name="Cullen D."/>
            <person name="Martin F."/>
            <person name="Rosso M.-N."/>
            <person name="Henrissat B."/>
            <person name="Hibbett D."/>
            <person name="Martinez A.T."/>
            <person name="Grigoriev I.V."/>
        </authorList>
    </citation>
    <scope>NUCLEOTIDE SEQUENCE</scope>
    <source>
        <strain evidence="3">MF-IS2</strain>
    </source>
</reference>